<feature type="compositionally biased region" description="Polar residues" evidence="1">
    <location>
        <begin position="1007"/>
        <end position="1019"/>
    </location>
</feature>
<gene>
    <name evidence="3" type="ORF">JR316_005426</name>
</gene>
<feature type="compositionally biased region" description="Polar residues" evidence="1">
    <location>
        <begin position="1121"/>
        <end position="1148"/>
    </location>
</feature>
<feature type="compositionally biased region" description="Basic residues" evidence="1">
    <location>
        <begin position="323"/>
        <end position="333"/>
    </location>
</feature>
<keyword evidence="2" id="KW-0812">Transmembrane</keyword>
<feature type="compositionally biased region" description="Basic and acidic residues" evidence="1">
    <location>
        <begin position="590"/>
        <end position="660"/>
    </location>
</feature>
<feature type="region of interest" description="Disordered" evidence="1">
    <location>
        <begin position="85"/>
        <end position="138"/>
    </location>
</feature>
<evidence type="ECO:0000256" key="2">
    <source>
        <dbReference type="SAM" id="Phobius"/>
    </source>
</evidence>
<feature type="compositionally biased region" description="Polar residues" evidence="1">
    <location>
        <begin position="150"/>
        <end position="161"/>
    </location>
</feature>
<feature type="region of interest" description="Disordered" evidence="1">
    <location>
        <begin position="505"/>
        <end position="537"/>
    </location>
</feature>
<reference evidence="3" key="1">
    <citation type="submission" date="2021-02" db="EMBL/GenBank/DDBJ databases">
        <title>Psilocybe cubensis genome.</title>
        <authorList>
            <person name="Mckernan K.J."/>
            <person name="Crawford S."/>
            <person name="Trippe A."/>
            <person name="Kane L.T."/>
            <person name="Mclaughlin S."/>
        </authorList>
    </citation>
    <scope>NUCLEOTIDE SEQUENCE [LARGE SCALE GENOMIC DNA]</scope>
    <source>
        <strain evidence="3">MGC-MH-2018</strain>
    </source>
</reference>
<feature type="compositionally biased region" description="Low complexity" evidence="1">
    <location>
        <begin position="849"/>
        <end position="860"/>
    </location>
</feature>
<feature type="region of interest" description="Disordered" evidence="1">
    <location>
        <begin position="1"/>
        <end position="24"/>
    </location>
</feature>
<feature type="compositionally biased region" description="Polar residues" evidence="1">
    <location>
        <begin position="861"/>
        <end position="872"/>
    </location>
</feature>
<feature type="compositionally biased region" description="Low complexity" evidence="1">
    <location>
        <begin position="772"/>
        <end position="801"/>
    </location>
</feature>
<feature type="region of interest" description="Disordered" evidence="1">
    <location>
        <begin position="568"/>
        <end position="1248"/>
    </location>
</feature>
<feature type="compositionally biased region" description="Low complexity" evidence="1">
    <location>
        <begin position="691"/>
        <end position="738"/>
    </location>
</feature>
<feature type="compositionally biased region" description="Acidic residues" evidence="1">
    <location>
        <begin position="272"/>
        <end position="281"/>
    </location>
</feature>
<feature type="compositionally biased region" description="Low complexity" evidence="1">
    <location>
        <begin position="574"/>
        <end position="584"/>
    </location>
</feature>
<evidence type="ECO:0000313" key="3">
    <source>
        <dbReference type="EMBL" id="KAG5168872.1"/>
    </source>
</evidence>
<organism evidence="3">
    <name type="scientific">Psilocybe cubensis</name>
    <name type="common">Psychedelic mushroom</name>
    <name type="synonym">Stropharia cubensis</name>
    <dbReference type="NCBI Taxonomy" id="181762"/>
    <lineage>
        <taxon>Eukaryota</taxon>
        <taxon>Fungi</taxon>
        <taxon>Dikarya</taxon>
        <taxon>Basidiomycota</taxon>
        <taxon>Agaricomycotina</taxon>
        <taxon>Agaricomycetes</taxon>
        <taxon>Agaricomycetidae</taxon>
        <taxon>Agaricales</taxon>
        <taxon>Agaricineae</taxon>
        <taxon>Strophariaceae</taxon>
        <taxon>Psilocybe</taxon>
    </lineage>
</organism>
<protein>
    <submittedName>
        <fullName evidence="3">Uncharacterized protein</fullName>
    </submittedName>
</protein>
<name>A0A8H8CJK6_PSICU</name>
<feature type="compositionally biased region" description="Low complexity" evidence="1">
    <location>
        <begin position="948"/>
        <end position="1000"/>
    </location>
</feature>
<feature type="compositionally biased region" description="Polar residues" evidence="1">
    <location>
        <begin position="1050"/>
        <end position="1076"/>
    </location>
</feature>
<feature type="region of interest" description="Disordered" evidence="1">
    <location>
        <begin position="150"/>
        <end position="395"/>
    </location>
</feature>
<proteinExistence type="predicted"/>
<feature type="compositionally biased region" description="Low complexity" evidence="1">
    <location>
        <begin position="875"/>
        <end position="896"/>
    </location>
</feature>
<feature type="compositionally biased region" description="Low complexity" evidence="1">
    <location>
        <begin position="1208"/>
        <end position="1218"/>
    </location>
</feature>
<feature type="compositionally biased region" description="Polar residues" evidence="1">
    <location>
        <begin position="1233"/>
        <end position="1246"/>
    </location>
</feature>
<dbReference type="EMBL" id="JAFIQS010000005">
    <property type="protein sequence ID" value="KAG5168872.1"/>
    <property type="molecule type" value="Genomic_DNA"/>
</dbReference>
<keyword evidence="2" id="KW-1133">Transmembrane helix</keyword>
<feature type="compositionally biased region" description="Low complexity" evidence="1">
    <location>
        <begin position="1154"/>
        <end position="1166"/>
    </location>
</feature>
<feature type="compositionally biased region" description="Low complexity" evidence="1">
    <location>
        <begin position="670"/>
        <end position="683"/>
    </location>
</feature>
<feature type="compositionally biased region" description="Polar residues" evidence="1">
    <location>
        <begin position="739"/>
        <end position="757"/>
    </location>
</feature>
<feature type="compositionally biased region" description="Basic residues" evidence="1">
    <location>
        <begin position="254"/>
        <end position="265"/>
    </location>
</feature>
<feature type="compositionally biased region" description="Basic and acidic residues" evidence="1">
    <location>
        <begin position="194"/>
        <end position="217"/>
    </location>
</feature>
<feature type="compositionally biased region" description="Basic and acidic residues" evidence="1">
    <location>
        <begin position="88"/>
        <end position="97"/>
    </location>
</feature>
<keyword evidence="2" id="KW-0472">Membrane</keyword>
<feature type="compositionally biased region" description="Low complexity" evidence="1">
    <location>
        <begin position="510"/>
        <end position="520"/>
    </location>
</feature>
<comment type="caution">
    <text evidence="3">The sequence shown here is derived from an EMBL/GenBank/DDBJ whole genome shotgun (WGS) entry which is preliminary data.</text>
</comment>
<dbReference type="AlphaFoldDB" id="A0A8H8CJK6"/>
<feature type="compositionally biased region" description="Basic residues" evidence="1">
    <location>
        <begin position="368"/>
        <end position="380"/>
    </location>
</feature>
<feature type="compositionally biased region" description="Low complexity" evidence="1">
    <location>
        <begin position="1033"/>
        <end position="1049"/>
    </location>
</feature>
<feature type="transmembrane region" description="Helical" evidence="2">
    <location>
        <begin position="32"/>
        <end position="50"/>
    </location>
</feature>
<sequence>MDRDTSDILGQKTMPRSNGRPGAASSYSMTQVVFASMFIVAVFVVGRRLWRRVLIWRERSLRLATRRRHGIPDSDHRPFNVAYNDAMIKSREDENSKKTRPRPSFRPQAPILLQPESVPQGLRNRTSTPQVGSPAVVTPIPGRYSAATYGPSSFGHTNHAQGTHAGNVVQDNDESKNGLVRRGGYVNVDESDNEERKRGFDGDHLEEHETKKFRVEGEEMVDGDEDAEFEDLAPKRGSKRVMHDEDMEYNNNAKKFRGKRSRKISLAKSDMDVDEEDDDQVTELPSPSTHRGKKRDRTEAGSTFGGDDDDSAEEPEDSDAIVRRRRKRRTVSKRKSEASHLRGKKRDRVTEDDLSEGFSEGDSLEKSAHKKGKHSSHRRDRAAESDISMEDSSFSRSKIREIGDEWESNGVKYKIGPNGQRLRQALVKKARQKFVMPKDSLHPDRDVNLQVCIETWLTEEEYQEAKAQHNLAWQDDPETKNIHKLTLDISSDTASVHREGSLSGKNLLWSSTSTPTGSPVPQTPPPEIPRPRTSRLSMGPSSLVLNPFSESQIPAAKRIASNARAIGSPAAVGSSGLSDSTNSSPRKVLSKWEKQELEARAMMKIREATRKKEQEEEAKRQAAERARTEQLAKERQEKERIEKEKAEKEKAEQERKKKEAASMPPPPNPTTATPAPTSSGAGPIPTPSAGASSFFSVPNSTSTSNSTSSGTAPAASLFSMPPAKASAASSSQPSSTPSNTGFSLANPSQPSSASSGTPAANSSQPAPPAGGFSFANPSASSTTPASSVPPSTTPSTFNFSAPKKDGETANTATSGGGPSLMSRLGPQVSDAPKPSTQPASNIFSFAKPTTSGTTTSTTASNPFGQPASSNPFGQPASSNSSSTPTNGATTSTAPSSGGSGLKFNFAVPNKTATTASAPSTGAVNGTGSSLSGALGSDPQKPGSATGNTFSGTASAPAPASGGASLFSFKTPTTPASATNAAEASTTPATNPPASTSTAPTGGLKFNFGTSPFATQGSTANKDKDKEPPKSGFGAPSTFGTTASSTTSPFGNTSNTSSPFGGGNTSSAFGSNTNASSAFGGAKPSPFGNASATTTSAFGNIPTTSAFGNKAGTGASPFGATAAQTSSVFGGGASSESTTKPADSSSTPKFNFGGASSTAPASDSTASKPTFSFGSTSQTPATPASGATSTTPASTPASGGFSFNFGGKTTAPTTATTTPSQPPPLFGTTTTPGQSAFGNLSNTTAPSNVFGGAAFGAPAQSK</sequence>
<feature type="compositionally biased region" description="Acidic residues" evidence="1">
    <location>
        <begin position="306"/>
        <end position="319"/>
    </location>
</feature>
<evidence type="ECO:0000256" key="1">
    <source>
        <dbReference type="SAM" id="MobiDB-lite"/>
    </source>
</evidence>
<feature type="compositionally biased region" description="Acidic residues" evidence="1">
    <location>
        <begin position="218"/>
        <end position="231"/>
    </location>
</feature>
<feature type="compositionally biased region" description="Polar residues" evidence="1">
    <location>
        <begin position="1087"/>
        <end position="1106"/>
    </location>
</feature>
<feature type="compositionally biased region" description="Low complexity" evidence="1">
    <location>
        <begin position="911"/>
        <end position="936"/>
    </location>
</feature>
<feature type="compositionally biased region" description="Polar residues" evidence="1">
    <location>
        <begin position="834"/>
        <end position="843"/>
    </location>
</feature>
<feature type="compositionally biased region" description="Low complexity" evidence="1">
    <location>
        <begin position="1173"/>
        <end position="1199"/>
    </location>
</feature>
<accession>A0A8H8CJK6</accession>